<proteinExistence type="predicted"/>
<name>A0ABR0NZP2_GOSAR</name>
<evidence type="ECO:0000313" key="3">
    <source>
        <dbReference type="Proteomes" id="UP001358586"/>
    </source>
</evidence>
<protein>
    <submittedName>
        <fullName evidence="2">Uncharacterized protein</fullName>
    </submittedName>
</protein>
<feature type="compositionally biased region" description="Acidic residues" evidence="1">
    <location>
        <begin position="56"/>
        <end position="67"/>
    </location>
</feature>
<dbReference type="EMBL" id="JARKNE010000008">
    <property type="protein sequence ID" value="KAK5811836.1"/>
    <property type="molecule type" value="Genomic_DNA"/>
</dbReference>
<feature type="compositionally biased region" description="Low complexity" evidence="1">
    <location>
        <begin position="68"/>
        <end position="78"/>
    </location>
</feature>
<comment type="caution">
    <text evidence="2">The sequence shown here is derived from an EMBL/GenBank/DDBJ whole genome shotgun (WGS) entry which is preliminary data.</text>
</comment>
<sequence>MEREGKQMNEEVNFLNIEKLALEENIKELRKKHSAEIADIKKQQSEPLLSYQAEMAAEDGDDEEEDTAATMDGTNQNN</sequence>
<evidence type="ECO:0000313" key="2">
    <source>
        <dbReference type="EMBL" id="KAK5811836.1"/>
    </source>
</evidence>
<dbReference type="Proteomes" id="UP001358586">
    <property type="component" value="Chromosome 8"/>
</dbReference>
<reference evidence="2 3" key="1">
    <citation type="submission" date="2023-03" db="EMBL/GenBank/DDBJ databases">
        <title>WGS of Gossypium arboreum.</title>
        <authorList>
            <person name="Yu D."/>
        </authorList>
    </citation>
    <scope>NUCLEOTIDE SEQUENCE [LARGE SCALE GENOMIC DNA]</scope>
    <source>
        <tissue evidence="2">Leaf</tissue>
    </source>
</reference>
<organism evidence="2 3">
    <name type="scientific">Gossypium arboreum</name>
    <name type="common">Tree cotton</name>
    <name type="synonym">Gossypium nanking</name>
    <dbReference type="NCBI Taxonomy" id="29729"/>
    <lineage>
        <taxon>Eukaryota</taxon>
        <taxon>Viridiplantae</taxon>
        <taxon>Streptophyta</taxon>
        <taxon>Embryophyta</taxon>
        <taxon>Tracheophyta</taxon>
        <taxon>Spermatophyta</taxon>
        <taxon>Magnoliopsida</taxon>
        <taxon>eudicotyledons</taxon>
        <taxon>Gunneridae</taxon>
        <taxon>Pentapetalae</taxon>
        <taxon>rosids</taxon>
        <taxon>malvids</taxon>
        <taxon>Malvales</taxon>
        <taxon>Malvaceae</taxon>
        <taxon>Malvoideae</taxon>
        <taxon>Gossypium</taxon>
    </lineage>
</organism>
<gene>
    <name evidence="2" type="ORF">PVK06_027209</name>
</gene>
<evidence type="ECO:0000256" key="1">
    <source>
        <dbReference type="SAM" id="MobiDB-lite"/>
    </source>
</evidence>
<keyword evidence="3" id="KW-1185">Reference proteome</keyword>
<accession>A0ABR0NZP2</accession>
<feature type="region of interest" description="Disordered" evidence="1">
    <location>
        <begin position="38"/>
        <end position="78"/>
    </location>
</feature>